<gene>
    <name evidence="7" type="ORF">ACFFOL_13805</name>
</gene>
<evidence type="ECO:0000256" key="5">
    <source>
        <dbReference type="ARBA" id="ARBA00023136"/>
    </source>
</evidence>
<keyword evidence="8" id="KW-1185">Reference proteome</keyword>
<comment type="caution">
    <text evidence="7">The sequence shown here is derived from an EMBL/GenBank/DDBJ whole genome shotgun (WGS) entry which is preliminary data.</text>
</comment>
<dbReference type="RefSeq" id="WP_222921088.1">
    <property type="nucleotide sequence ID" value="NZ_CP082286.1"/>
</dbReference>
<evidence type="ECO:0000256" key="1">
    <source>
        <dbReference type="ARBA" id="ARBA00004651"/>
    </source>
</evidence>
<feature type="transmembrane region" description="Helical" evidence="6">
    <location>
        <begin position="148"/>
        <end position="171"/>
    </location>
</feature>
<evidence type="ECO:0000256" key="3">
    <source>
        <dbReference type="ARBA" id="ARBA00022692"/>
    </source>
</evidence>
<feature type="transmembrane region" description="Helical" evidence="6">
    <location>
        <begin position="210"/>
        <end position="232"/>
    </location>
</feature>
<feature type="transmembrane region" description="Helical" evidence="6">
    <location>
        <begin position="244"/>
        <end position="271"/>
    </location>
</feature>
<dbReference type="PIRSF" id="PIRSF035875">
    <property type="entry name" value="RNase_BN"/>
    <property type="match status" value="1"/>
</dbReference>
<dbReference type="AlphaFoldDB" id="A0ABD5MTE3"/>
<accession>A0ABD5MTE3</accession>
<evidence type="ECO:0000256" key="6">
    <source>
        <dbReference type="SAM" id="Phobius"/>
    </source>
</evidence>
<keyword evidence="5 6" id="KW-0472">Membrane</keyword>
<protein>
    <submittedName>
        <fullName evidence="7">YihY/virulence factor BrkB family protein</fullName>
    </submittedName>
</protein>
<comment type="subcellular location">
    <subcellularLocation>
        <location evidence="1">Cell membrane</location>
        <topology evidence="1">Multi-pass membrane protein</topology>
    </subcellularLocation>
</comment>
<reference evidence="7" key="1">
    <citation type="submission" date="2024-09" db="EMBL/GenBank/DDBJ databases">
        <authorList>
            <person name="Sun Q."/>
        </authorList>
    </citation>
    <scope>NUCLEOTIDE SEQUENCE [LARGE SCALE GENOMIC DNA]</scope>
    <source>
        <strain evidence="7">JCM 31273</strain>
    </source>
</reference>
<keyword evidence="3 6" id="KW-0812">Transmembrane</keyword>
<organism evidence="7 8">
    <name type="scientific">Halobaculum roseum</name>
    <dbReference type="NCBI Taxonomy" id="2175149"/>
    <lineage>
        <taxon>Archaea</taxon>
        <taxon>Methanobacteriati</taxon>
        <taxon>Methanobacteriota</taxon>
        <taxon>Stenosarchaea group</taxon>
        <taxon>Halobacteria</taxon>
        <taxon>Halobacteriales</taxon>
        <taxon>Haloferacaceae</taxon>
        <taxon>Halobaculum</taxon>
    </lineage>
</organism>
<evidence type="ECO:0000313" key="8">
    <source>
        <dbReference type="Proteomes" id="UP001589595"/>
    </source>
</evidence>
<evidence type="ECO:0000256" key="4">
    <source>
        <dbReference type="ARBA" id="ARBA00022989"/>
    </source>
</evidence>
<dbReference type="EMBL" id="JBHMAJ010000009">
    <property type="protein sequence ID" value="MFB9825242.1"/>
    <property type="molecule type" value="Genomic_DNA"/>
</dbReference>
<keyword evidence="2" id="KW-1003">Cell membrane</keyword>
<keyword evidence="4 6" id="KW-1133">Transmembrane helix</keyword>
<evidence type="ECO:0000256" key="2">
    <source>
        <dbReference type="ARBA" id="ARBA00022475"/>
    </source>
</evidence>
<dbReference type="PANTHER" id="PTHR30213">
    <property type="entry name" value="INNER MEMBRANE PROTEIN YHJD"/>
    <property type="match status" value="1"/>
</dbReference>
<dbReference type="InterPro" id="IPR017039">
    <property type="entry name" value="Virul_fac_BrkB"/>
</dbReference>
<sequence>MSNDARDPPAAGGDGARTGLGGPVAVAGAVVRAVRAADATFVAGSLAYYSGVATLPVAVLAAALVAHAGDGVVASGAVTAGGELLTPRGRTFLRGSIGDVSRRRGIVVVAGALACFSVVQLFRGLDRAFAAVYGVEKRGVRSRVRDTLFALAVGGLGVLAVLLAAGALSLYTNESLVRAAVPLAVLLLSTVGLFPLFYALPATPVSRAEVLPGTLVAAVGWTVTGAVLGAYADAGVGVGIYGSLGGLLVLVAWFYAANLLVLVGAATNAVLAGHV</sequence>
<dbReference type="GeneID" id="67211156"/>
<dbReference type="Proteomes" id="UP001589595">
    <property type="component" value="Unassembled WGS sequence"/>
</dbReference>
<proteinExistence type="predicted"/>
<feature type="transmembrane region" description="Helical" evidence="6">
    <location>
        <begin position="177"/>
        <end position="198"/>
    </location>
</feature>
<name>A0ABD5MTE3_9EURY</name>
<dbReference type="PANTHER" id="PTHR30213:SF0">
    <property type="entry name" value="UPF0761 MEMBRANE PROTEIN YIHY"/>
    <property type="match status" value="1"/>
</dbReference>
<dbReference type="GO" id="GO:0005886">
    <property type="term" value="C:plasma membrane"/>
    <property type="evidence" value="ECO:0007669"/>
    <property type="project" value="UniProtKB-SubCell"/>
</dbReference>
<evidence type="ECO:0000313" key="7">
    <source>
        <dbReference type="EMBL" id="MFB9825242.1"/>
    </source>
</evidence>
<dbReference type="Pfam" id="PF03631">
    <property type="entry name" value="Virul_fac_BrkB"/>
    <property type="match status" value="1"/>
</dbReference>